<dbReference type="InterPro" id="IPR051906">
    <property type="entry name" value="TolC-like"/>
</dbReference>
<dbReference type="GO" id="GO:0015288">
    <property type="term" value="F:porin activity"/>
    <property type="evidence" value="ECO:0007669"/>
    <property type="project" value="TreeGrafter"/>
</dbReference>
<keyword evidence="3" id="KW-0813">Transport</keyword>
<evidence type="ECO:0000256" key="5">
    <source>
        <dbReference type="ARBA" id="ARBA00022692"/>
    </source>
</evidence>
<organism evidence="9 10">
    <name type="scientific">Paraburkholderia diazotrophica</name>
    <dbReference type="NCBI Taxonomy" id="667676"/>
    <lineage>
        <taxon>Bacteria</taxon>
        <taxon>Pseudomonadati</taxon>
        <taxon>Pseudomonadota</taxon>
        <taxon>Betaproteobacteria</taxon>
        <taxon>Burkholderiales</taxon>
        <taxon>Burkholderiaceae</taxon>
        <taxon>Paraburkholderia</taxon>
    </lineage>
</organism>
<comment type="similarity">
    <text evidence="2">Belongs to the outer membrane factor (OMF) (TC 1.B.17) family.</text>
</comment>
<dbReference type="PANTHER" id="PTHR30026">
    <property type="entry name" value="OUTER MEMBRANE PROTEIN TOLC"/>
    <property type="match status" value="1"/>
</dbReference>
<dbReference type="AlphaFoldDB" id="A0A1H6VWB5"/>
<evidence type="ECO:0000256" key="6">
    <source>
        <dbReference type="ARBA" id="ARBA00023136"/>
    </source>
</evidence>
<protein>
    <submittedName>
        <fullName evidence="9">Outer membrane protein</fullName>
    </submittedName>
</protein>
<dbReference type="Pfam" id="PF02321">
    <property type="entry name" value="OEP"/>
    <property type="match status" value="2"/>
</dbReference>
<keyword evidence="6" id="KW-0472">Membrane</keyword>
<sequence>MRSLKHSIGMAATFCLLDASASAQAADLVTVVQQALGHDADLAQARAAQVAAKEAVPQARAPLLPQISGGWGRTYNSIATQGFPRTSYWQNGWTVSLTQPIFDWTKWEAYRQADYVEALGAVNVDFAQQTALLHAVRAYFDELAAEDEVTRASDYGAAVDTQLQILQRNRAAGEATVIDMREALTSREQVTLQQSDAQNALAAKRRALEQVTGAPFTALSRLPDALALPSLAPEDADAWANQAKDHGYPVQQKQLEWQVAKFDVGKAKGEHYPSVYLTGSYTPSGAASGYARPTTTATGMLAVSIPLYAGGATQSKVRQTEALQDEAMQALVGATRTADASARDNYARYQQGRARVDMLAHLVASCRETLAATRVGYKVGTRTSTDVLRAIDALYSTQRDLLAARYDAVVTLLQLKGDTSTLSLTDVVQINTLLR</sequence>
<evidence type="ECO:0000256" key="1">
    <source>
        <dbReference type="ARBA" id="ARBA00004442"/>
    </source>
</evidence>
<dbReference type="GO" id="GO:0015562">
    <property type="term" value="F:efflux transmembrane transporter activity"/>
    <property type="evidence" value="ECO:0007669"/>
    <property type="project" value="InterPro"/>
</dbReference>
<dbReference type="STRING" id="667676.SAMN05192539_100653"/>
<dbReference type="Gene3D" id="1.20.1600.10">
    <property type="entry name" value="Outer membrane efflux proteins (OEP)"/>
    <property type="match status" value="1"/>
</dbReference>
<keyword evidence="5" id="KW-0812">Transmembrane</keyword>
<accession>A0A1H6VWB5</accession>
<keyword evidence="10" id="KW-1185">Reference proteome</keyword>
<dbReference type="NCBIfam" id="TIGR01844">
    <property type="entry name" value="type_I_sec_TolC"/>
    <property type="match status" value="1"/>
</dbReference>
<keyword evidence="8" id="KW-0732">Signal</keyword>
<keyword evidence="4" id="KW-1134">Transmembrane beta strand</keyword>
<name>A0A1H6VWB5_9BURK</name>
<dbReference type="GO" id="GO:0009279">
    <property type="term" value="C:cell outer membrane"/>
    <property type="evidence" value="ECO:0007669"/>
    <property type="project" value="UniProtKB-SubCell"/>
</dbReference>
<evidence type="ECO:0000256" key="2">
    <source>
        <dbReference type="ARBA" id="ARBA00007613"/>
    </source>
</evidence>
<evidence type="ECO:0000256" key="8">
    <source>
        <dbReference type="SAM" id="SignalP"/>
    </source>
</evidence>
<comment type="subcellular location">
    <subcellularLocation>
        <location evidence="1">Cell outer membrane</location>
    </subcellularLocation>
</comment>
<dbReference type="SUPFAM" id="SSF56954">
    <property type="entry name" value="Outer membrane efflux proteins (OEP)"/>
    <property type="match status" value="1"/>
</dbReference>
<dbReference type="PANTHER" id="PTHR30026:SF20">
    <property type="entry name" value="OUTER MEMBRANE PROTEIN TOLC"/>
    <property type="match status" value="1"/>
</dbReference>
<dbReference type="EMBL" id="FNYE01000006">
    <property type="protein sequence ID" value="SEJ04335.1"/>
    <property type="molecule type" value="Genomic_DNA"/>
</dbReference>
<dbReference type="InterPro" id="IPR010130">
    <property type="entry name" value="T1SS_OMP_TolC"/>
</dbReference>
<dbReference type="GO" id="GO:1990281">
    <property type="term" value="C:efflux pump complex"/>
    <property type="evidence" value="ECO:0007669"/>
    <property type="project" value="TreeGrafter"/>
</dbReference>
<dbReference type="InterPro" id="IPR003423">
    <property type="entry name" value="OMP_efflux"/>
</dbReference>
<evidence type="ECO:0000313" key="9">
    <source>
        <dbReference type="EMBL" id="SEJ04335.1"/>
    </source>
</evidence>
<gene>
    <name evidence="9" type="ORF">SAMN05192539_100653</name>
</gene>
<evidence type="ECO:0000256" key="4">
    <source>
        <dbReference type="ARBA" id="ARBA00022452"/>
    </source>
</evidence>
<reference evidence="10" key="1">
    <citation type="submission" date="2016-10" db="EMBL/GenBank/DDBJ databases">
        <authorList>
            <person name="Varghese N."/>
            <person name="Submissions S."/>
        </authorList>
    </citation>
    <scope>NUCLEOTIDE SEQUENCE [LARGE SCALE GENOMIC DNA]</scope>
    <source>
        <strain evidence="10">LMG 26031</strain>
    </source>
</reference>
<feature type="chain" id="PRO_5011457069" evidence="8">
    <location>
        <begin position="26"/>
        <end position="435"/>
    </location>
</feature>
<proteinExistence type="inferred from homology"/>
<dbReference type="RefSeq" id="WP_245763166.1">
    <property type="nucleotide sequence ID" value="NZ_FNYE01000006.1"/>
</dbReference>
<feature type="signal peptide" evidence="8">
    <location>
        <begin position="1"/>
        <end position="25"/>
    </location>
</feature>
<evidence type="ECO:0000313" key="10">
    <source>
        <dbReference type="Proteomes" id="UP000198866"/>
    </source>
</evidence>
<evidence type="ECO:0000256" key="3">
    <source>
        <dbReference type="ARBA" id="ARBA00022448"/>
    </source>
</evidence>
<evidence type="ECO:0000256" key="7">
    <source>
        <dbReference type="ARBA" id="ARBA00023237"/>
    </source>
</evidence>
<keyword evidence="7" id="KW-0998">Cell outer membrane</keyword>
<dbReference type="Proteomes" id="UP000198866">
    <property type="component" value="Unassembled WGS sequence"/>
</dbReference>